<evidence type="ECO:0008006" key="3">
    <source>
        <dbReference type="Google" id="ProtNLM"/>
    </source>
</evidence>
<comment type="caution">
    <text evidence="1">The sequence shown here is derived from an EMBL/GenBank/DDBJ whole genome shotgun (WGS) entry which is preliminary data.</text>
</comment>
<evidence type="ECO:0000313" key="1">
    <source>
        <dbReference type="EMBL" id="GAA4237810.1"/>
    </source>
</evidence>
<evidence type="ECO:0000313" key="2">
    <source>
        <dbReference type="Proteomes" id="UP001501710"/>
    </source>
</evidence>
<proteinExistence type="predicted"/>
<reference evidence="2" key="1">
    <citation type="journal article" date="2019" name="Int. J. Syst. Evol. Microbiol.">
        <title>The Global Catalogue of Microorganisms (GCM) 10K type strain sequencing project: providing services to taxonomists for standard genome sequencing and annotation.</title>
        <authorList>
            <consortium name="The Broad Institute Genomics Platform"/>
            <consortium name="The Broad Institute Genome Sequencing Center for Infectious Disease"/>
            <person name="Wu L."/>
            <person name="Ma J."/>
        </authorList>
    </citation>
    <scope>NUCLEOTIDE SEQUENCE [LARGE SCALE GENOMIC DNA]</scope>
    <source>
        <strain evidence="2">JCM 17440</strain>
    </source>
</reference>
<keyword evidence="2" id="KW-1185">Reference proteome</keyword>
<organism evidence="1 2">
    <name type="scientific">Actinomadura meridiana</name>
    <dbReference type="NCBI Taxonomy" id="559626"/>
    <lineage>
        <taxon>Bacteria</taxon>
        <taxon>Bacillati</taxon>
        <taxon>Actinomycetota</taxon>
        <taxon>Actinomycetes</taxon>
        <taxon>Streptosporangiales</taxon>
        <taxon>Thermomonosporaceae</taxon>
        <taxon>Actinomadura</taxon>
    </lineage>
</organism>
<name>A0ABP8CDQ2_9ACTN</name>
<dbReference type="EMBL" id="BAABAS010000019">
    <property type="protein sequence ID" value="GAA4237810.1"/>
    <property type="molecule type" value="Genomic_DNA"/>
</dbReference>
<protein>
    <recommendedName>
        <fullName evidence="3">Tn3 transposase DDE domain-containing protein</fullName>
    </recommendedName>
</protein>
<dbReference type="Proteomes" id="UP001501710">
    <property type="component" value="Unassembled WGS sequence"/>
</dbReference>
<sequence length="127" mass="13626">MEWIKAQNGRAAALGVAHHGRGRQLRPMRGVPVHRTGFNLQPGGHRARRVPGGGLYSIALDITDATNVLAAEGHPVDHDDLATITPYITHTVRRLGDLVLDLDPPDAVPTTRLDLEPRALFPGGPVA</sequence>
<gene>
    <name evidence="1" type="ORF">GCM10022254_51170</name>
</gene>
<accession>A0ABP8CDQ2</accession>